<dbReference type="Proteomes" id="UP000714275">
    <property type="component" value="Unassembled WGS sequence"/>
</dbReference>
<dbReference type="SUPFAM" id="SSF48452">
    <property type="entry name" value="TPR-like"/>
    <property type="match status" value="1"/>
</dbReference>
<dbReference type="Pfam" id="PF06985">
    <property type="entry name" value="HET"/>
    <property type="match status" value="1"/>
</dbReference>
<dbReference type="Gene3D" id="1.25.40.10">
    <property type="entry name" value="Tetratricopeptide repeat domain"/>
    <property type="match status" value="1"/>
</dbReference>
<dbReference type="PANTHER" id="PTHR10622:SF10">
    <property type="entry name" value="HET DOMAIN-CONTAINING PROTEIN"/>
    <property type="match status" value="1"/>
</dbReference>
<dbReference type="PANTHER" id="PTHR10622">
    <property type="entry name" value="HET DOMAIN-CONTAINING PROTEIN"/>
    <property type="match status" value="1"/>
</dbReference>
<feature type="domain" description="Heterokaryon incompatibility" evidence="1">
    <location>
        <begin position="162"/>
        <end position="252"/>
    </location>
</feature>
<dbReference type="EMBL" id="JABBWD010000030">
    <property type="protein sequence ID" value="KAG1775976.1"/>
    <property type="molecule type" value="Genomic_DNA"/>
</dbReference>
<sequence>MDSSYDFHFAHRSRVKLSQKLYAEALSDAEKVIELNPSSHLGYELKHAALRGVQRYDDASEAFTIMLSKLDDAPDPQIRQLRQQYVSQSEVEDAIRRAIHAQLENAPLRLINTITGHICDRNAQINTFAESTEYKELLHSLVMHAPLQTELIKEAVAKYFSWVMLSHRWERVEPLLHDIQDRVIYDLSAVGTVVKLQKFCKVARDAGHHWAWSDTCCIDQNNNVELQQSVNSMFVWYHYSALTIIYLSDVPPSSESGALANSIWNMRGWTVQEFLAPKIVLFYQADWTLYLDNRSHNHKESVSIMRELEHSTGINARALVNFRPGTRDARKKLRWASNRDTTREEDIAYSLFGIFDVNLPVIYGEKRQKALGRLLQEIIAHSGDITALDWVGQSSSFNSCLPADISSYKAPSCTLPSLSEGEMQNSVSTLRNTVAVESASKLYILLEDLSVPRFANARLQLPCIAFPLTEVRRSTGGDGDKCFTYEVKADGLQDLLVTTEDKLVQFSPARRTRQTFLLIRPWNRYDLELADFTDESQSVDDWPDELGDDELVTRGLRLLVRLARPFGALLLAQQRGGEYKRIASDNEIIAQVRDIASVVDMMDIRTPEIL</sequence>
<dbReference type="InterPro" id="IPR010730">
    <property type="entry name" value="HET"/>
</dbReference>
<organism evidence="2 3">
    <name type="scientific">Suillus placidus</name>
    <dbReference type="NCBI Taxonomy" id="48579"/>
    <lineage>
        <taxon>Eukaryota</taxon>
        <taxon>Fungi</taxon>
        <taxon>Dikarya</taxon>
        <taxon>Basidiomycota</taxon>
        <taxon>Agaricomycotina</taxon>
        <taxon>Agaricomycetes</taxon>
        <taxon>Agaricomycetidae</taxon>
        <taxon>Boletales</taxon>
        <taxon>Suillineae</taxon>
        <taxon>Suillaceae</taxon>
        <taxon>Suillus</taxon>
    </lineage>
</organism>
<dbReference type="InterPro" id="IPR011990">
    <property type="entry name" value="TPR-like_helical_dom_sf"/>
</dbReference>
<evidence type="ECO:0000313" key="3">
    <source>
        <dbReference type="Proteomes" id="UP000714275"/>
    </source>
</evidence>
<reference evidence="2" key="1">
    <citation type="journal article" date="2020" name="New Phytol.">
        <title>Comparative genomics reveals dynamic genome evolution in host specialist ectomycorrhizal fungi.</title>
        <authorList>
            <person name="Lofgren L.A."/>
            <person name="Nguyen N.H."/>
            <person name="Vilgalys R."/>
            <person name="Ruytinx J."/>
            <person name="Liao H.L."/>
            <person name="Branco S."/>
            <person name="Kuo A."/>
            <person name="LaButti K."/>
            <person name="Lipzen A."/>
            <person name="Andreopoulos W."/>
            <person name="Pangilinan J."/>
            <person name="Riley R."/>
            <person name="Hundley H."/>
            <person name="Na H."/>
            <person name="Barry K."/>
            <person name="Grigoriev I.V."/>
            <person name="Stajich J.E."/>
            <person name="Kennedy P.G."/>
        </authorList>
    </citation>
    <scope>NUCLEOTIDE SEQUENCE</scope>
    <source>
        <strain evidence="2">DOB743</strain>
    </source>
</reference>
<gene>
    <name evidence="2" type="ORF">EV702DRAFT_1269226</name>
</gene>
<dbReference type="OrthoDB" id="2423701at2759"/>
<comment type="caution">
    <text evidence="2">The sequence shown here is derived from an EMBL/GenBank/DDBJ whole genome shotgun (WGS) entry which is preliminary data.</text>
</comment>
<evidence type="ECO:0000259" key="1">
    <source>
        <dbReference type="Pfam" id="PF06985"/>
    </source>
</evidence>
<evidence type="ECO:0000313" key="2">
    <source>
        <dbReference type="EMBL" id="KAG1775976.1"/>
    </source>
</evidence>
<dbReference type="AlphaFoldDB" id="A0A9P6ZUB7"/>
<name>A0A9P6ZUB7_9AGAM</name>
<proteinExistence type="predicted"/>
<protein>
    <recommendedName>
        <fullName evidence="1">Heterokaryon incompatibility domain-containing protein</fullName>
    </recommendedName>
</protein>
<keyword evidence="3" id="KW-1185">Reference proteome</keyword>
<accession>A0A9P6ZUB7</accession>